<accession>A0ABY4YYM6</accession>
<dbReference type="RefSeq" id="WP_252595419.1">
    <property type="nucleotide sequence ID" value="NZ_CP099489.1"/>
</dbReference>
<gene>
    <name evidence="1" type="ORF">NF556_09650</name>
</gene>
<dbReference type="Proteomes" id="UP001056455">
    <property type="component" value="Chromosome"/>
</dbReference>
<reference evidence="1" key="1">
    <citation type="submission" date="2022-06" db="EMBL/GenBank/DDBJ databases">
        <title>Ornithinimicrobium HY1793.</title>
        <authorList>
            <person name="Huang Y."/>
        </authorList>
    </citation>
    <scope>NUCLEOTIDE SEQUENCE</scope>
    <source>
        <strain evidence="1">HY1793</strain>
    </source>
</reference>
<dbReference type="EMBL" id="CP099489">
    <property type="protein sequence ID" value="USQ81883.1"/>
    <property type="molecule type" value="Genomic_DNA"/>
</dbReference>
<evidence type="ECO:0000313" key="1">
    <source>
        <dbReference type="EMBL" id="USQ81883.1"/>
    </source>
</evidence>
<organism evidence="1 2">
    <name type="scientific">Ornithinimicrobium faecis</name>
    <dbReference type="NCBI Taxonomy" id="2934158"/>
    <lineage>
        <taxon>Bacteria</taxon>
        <taxon>Bacillati</taxon>
        <taxon>Actinomycetota</taxon>
        <taxon>Actinomycetes</taxon>
        <taxon>Micrococcales</taxon>
        <taxon>Ornithinimicrobiaceae</taxon>
        <taxon>Ornithinimicrobium</taxon>
    </lineage>
</organism>
<protein>
    <submittedName>
        <fullName evidence="1">Uncharacterized protein</fullName>
    </submittedName>
</protein>
<proteinExistence type="predicted"/>
<evidence type="ECO:0000313" key="2">
    <source>
        <dbReference type="Proteomes" id="UP001056455"/>
    </source>
</evidence>
<sequence>MINSATAELGTFGRILLLGVLGALALLGGLWASERFAAIPQWQFHHRHRDLALHADIVSAVTNDPSSLLRTP</sequence>
<name>A0ABY4YYM6_9MICO</name>
<keyword evidence="2" id="KW-1185">Reference proteome</keyword>